<proteinExistence type="predicted"/>
<protein>
    <submittedName>
        <fullName evidence="2">Uncharacterized protein</fullName>
    </submittedName>
</protein>
<reference evidence="2" key="1">
    <citation type="journal article" date="2023" name="Mol. Phylogenet. Evol.">
        <title>Genome-scale phylogeny and comparative genomics of the fungal order Sordariales.</title>
        <authorList>
            <person name="Hensen N."/>
            <person name="Bonometti L."/>
            <person name="Westerberg I."/>
            <person name="Brannstrom I.O."/>
            <person name="Guillou S."/>
            <person name="Cros-Aarteil S."/>
            <person name="Calhoun S."/>
            <person name="Haridas S."/>
            <person name="Kuo A."/>
            <person name="Mondo S."/>
            <person name="Pangilinan J."/>
            <person name="Riley R."/>
            <person name="LaButti K."/>
            <person name="Andreopoulos B."/>
            <person name="Lipzen A."/>
            <person name="Chen C."/>
            <person name="Yan M."/>
            <person name="Daum C."/>
            <person name="Ng V."/>
            <person name="Clum A."/>
            <person name="Steindorff A."/>
            <person name="Ohm R.A."/>
            <person name="Martin F."/>
            <person name="Silar P."/>
            <person name="Natvig D.O."/>
            <person name="Lalanne C."/>
            <person name="Gautier V."/>
            <person name="Ament-Velasquez S.L."/>
            <person name="Kruys A."/>
            <person name="Hutchinson M.I."/>
            <person name="Powell A.J."/>
            <person name="Barry K."/>
            <person name="Miller A.N."/>
            <person name="Grigoriev I.V."/>
            <person name="Debuchy R."/>
            <person name="Gladieux P."/>
            <person name="Hiltunen Thoren M."/>
            <person name="Johannesson H."/>
        </authorList>
    </citation>
    <scope>NUCLEOTIDE SEQUENCE</scope>
    <source>
        <strain evidence="2">CBS 532.94</strain>
    </source>
</reference>
<name>A0AAN7C6B0_9PEZI</name>
<evidence type="ECO:0000256" key="1">
    <source>
        <dbReference type="SAM" id="MobiDB-lite"/>
    </source>
</evidence>
<reference evidence="2" key="2">
    <citation type="submission" date="2023-05" db="EMBL/GenBank/DDBJ databases">
        <authorList>
            <consortium name="Lawrence Berkeley National Laboratory"/>
            <person name="Steindorff A."/>
            <person name="Hensen N."/>
            <person name="Bonometti L."/>
            <person name="Westerberg I."/>
            <person name="Brannstrom I.O."/>
            <person name="Guillou S."/>
            <person name="Cros-Aarteil S."/>
            <person name="Calhoun S."/>
            <person name="Haridas S."/>
            <person name="Kuo A."/>
            <person name="Mondo S."/>
            <person name="Pangilinan J."/>
            <person name="Riley R."/>
            <person name="Labutti K."/>
            <person name="Andreopoulos B."/>
            <person name="Lipzen A."/>
            <person name="Chen C."/>
            <person name="Yanf M."/>
            <person name="Daum C."/>
            <person name="Ng V."/>
            <person name="Clum A."/>
            <person name="Ohm R."/>
            <person name="Martin F."/>
            <person name="Silar P."/>
            <person name="Natvig D."/>
            <person name="Lalanne C."/>
            <person name="Gautier V."/>
            <person name="Ament-Velasquez S.L."/>
            <person name="Kruys A."/>
            <person name="Hutchinson M.I."/>
            <person name="Powell A.J."/>
            <person name="Barry K."/>
            <person name="Miller A.N."/>
            <person name="Grigoriev I.V."/>
            <person name="Debuchy R."/>
            <person name="Gladieux P."/>
            <person name="Thoren M.H."/>
            <person name="Johannesson H."/>
        </authorList>
    </citation>
    <scope>NUCLEOTIDE SEQUENCE</scope>
    <source>
        <strain evidence="2">CBS 532.94</strain>
    </source>
</reference>
<dbReference type="Proteomes" id="UP001303760">
    <property type="component" value="Unassembled WGS sequence"/>
</dbReference>
<evidence type="ECO:0000313" key="2">
    <source>
        <dbReference type="EMBL" id="KAK4235552.1"/>
    </source>
</evidence>
<evidence type="ECO:0000313" key="3">
    <source>
        <dbReference type="Proteomes" id="UP001303760"/>
    </source>
</evidence>
<accession>A0AAN7C6B0</accession>
<dbReference type="EMBL" id="MU860257">
    <property type="protein sequence ID" value="KAK4235552.1"/>
    <property type="molecule type" value="Genomic_DNA"/>
</dbReference>
<sequence>MQLSSSESAPNEPEHPRDLPPAGLPRTQRWTTNGYPIIDGKYLDLDMGEVMAHTGLSTGGPPNITVYWQNRFCTGRGNQFLGPSVCKVNSLNSTPYSVCVVVTSELSQAEFTWALQERGLMT</sequence>
<keyword evidence="3" id="KW-1185">Reference proteome</keyword>
<organism evidence="2 3">
    <name type="scientific">Achaetomium macrosporum</name>
    <dbReference type="NCBI Taxonomy" id="79813"/>
    <lineage>
        <taxon>Eukaryota</taxon>
        <taxon>Fungi</taxon>
        <taxon>Dikarya</taxon>
        <taxon>Ascomycota</taxon>
        <taxon>Pezizomycotina</taxon>
        <taxon>Sordariomycetes</taxon>
        <taxon>Sordariomycetidae</taxon>
        <taxon>Sordariales</taxon>
        <taxon>Chaetomiaceae</taxon>
        <taxon>Achaetomium</taxon>
    </lineage>
</organism>
<gene>
    <name evidence="2" type="ORF">C8A03DRAFT_46332</name>
</gene>
<comment type="caution">
    <text evidence="2">The sequence shown here is derived from an EMBL/GenBank/DDBJ whole genome shotgun (WGS) entry which is preliminary data.</text>
</comment>
<dbReference type="AlphaFoldDB" id="A0AAN7C6B0"/>
<feature type="region of interest" description="Disordered" evidence="1">
    <location>
        <begin position="1"/>
        <end position="31"/>
    </location>
</feature>